<evidence type="ECO:0000313" key="2">
    <source>
        <dbReference type="EMBL" id="MER6980925.1"/>
    </source>
</evidence>
<dbReference type="Proteomes" id="UP001458415">
    <property type="component" value="Unassembled WGS sequence"/>
</dbReference>
<dbReference type="Pfam" id="PF11209">
    <property type="entry name" value="LmeA"/>
    <property type="match status" value="1"/>
</dbReference>
<gene>
    <name evidence="2" type="ORF">ABT317_29130</name>
</gene>
<sequence length="204" mass="20870">MYRVSHDTFWWAGLQAALAAPALRQRQWSRTGSPVGSPTLAGKRLGTRPAVGLGGTPALLQLERGSLPDVELTAHGVSARHMTGLGIEAHLRKVRRSGKGSVVDSSTVTVDVNSASLAGAGASRPNSVVVPGPVNGRLVVHLGHGHAGALAVPVSPVLDGRTIRVTTGRPTFTGSPLPDALTKKITAKVARAVALSGGPAAFRA</sequence>
<evidence type="ECO:0000256" key="1">
    <source>
        <dbReference type="SAM" id="MobiDB-lite"/>
    </source>
</evidence>
<dbReference type="InterPro" id="IPR021373">
    <property type="entry name" value="DUF2993"/>
</dbReference>
<dbReference type="RefSeq" id="WP_086723251.1">
    <property type="nucleotide sequence ID" value="NZ_MUBM01000024.1"/>
</dbReference>
<comment type="caution">
    <text evidence="2">The sequence shown here is derived from an EMBL/GenBank/DDBJ whole genome shotgun (WGS) entry which is preliminary data.</text>
</comment>
<dbReference type="EMBL" id="JBEPCU010000652">
    <property type="protein sequence ID" value="MER6980925.1"/>
    <property type="molecule type" value="Genomic_DNA"/>
</dbReference>
<feature type="region of interest" description="Disordered" evidence="1">
    <location>
        <begin position="29"/>
        <end position="48"/>
    </location>
</feature>
<proteinExistence type="predicted"/>
<organism evidence="2 3">
    <name type="scientific">Streptomyces carpinensis</name>
    <dbReference type="NCBI Taxonomy" id="66369"/>
    <lineage>
        <taxon>Bacteria</taxon>
        <taxon>Bacillati</taxon>
        <taxon>Actinomycetota</taxon>
        <taxon>Actinomycetes</taxon>
        <taxon>Kitasatosporales</taxon>
        <taxon>Streptomycetaceae</taxon>
        <taxon>Streptomyces</taxon>
    </lineage>
</organism>
<keyword evidence="3" id="KW-1185">Reference proteome</keyword>
<accession>A0ABV1W9N9</accession>
<name>A0ABV1W9N9_9ACTN</name>
<reference evidence="2 3" key="1">
    <citation type="submission" date="2024-06" db="EMBL/GenBank/DDBJ databases">
        <title>The Natural Products Discovery Center: Release of the First 8490 Sequenced Strains for Exploring Actinobacteria Biosynthetic Diversity.</title>
        <authorList>
            <person name="Kalkreuter E."/>
            <person name="Kautsar S.A."/>
            <person name="Yang D."/>
            <person name="Bader C.D."/>
            <person name="Teijaro C.N."/>
            <person name="Fluegel L."/>
            <person name="Davis C.M."/>
            <person name="Simpson J.R."/>
            <person name="Lauterbach L."/>
            <person name="Steele A.D."/>
            <person name="Gui C."/>
            <person name="Meng S."/>
            <person name="Li G."/>
            <person name="Viehrig K."/>
            <person name="Ye F."/>
            <person name="Su P."/>
            <person name="Kiefer A.F."/>
            <person name="Nichols A."/>
            <person name="Cepeda A.J."/>
            <person name="Yan W."/>
            <person name="Fan B."/>
            <person name="Jiang Y."/>
            <person name="Adhikari A."/>
            <person name="Zheng C.-J."/>
            <person name="Schuster L."/>
            <person name="Cowan T.M."/>
            <person name="Smanski M.J."/>
            <person name="Chevrette M.G."/>
            <person name="De Carvalho L.P.S."/>
            <person name="Shen B."/>
        </authorList>
    </citation>
    <scope>NUCLEOTIDE SEQUENCE [LARGE SCALE GENOMIC DNA]</scope>
    <source>
        <strain evidence="2 3">NPDC000634</strain>
    </source>
</reference>
<protein>
    <submittedName>
        <fullName evidence="2">LmeA family phospholipid-binding protein</fullName>
    </submittedName>
</protein>
<evidence type="ECO:0000313" key="3">
    <source>
        <dbReference type="Proteomes" id="UP001458415"/>
    </source>
</evidence>